<gene>
    <name evidence="1" type="ORF">E2F46_01335</name>
</gene>
<proteinExistence type="predicted"/>
<evidence type="ECO:0000313" key="2">
    <source>
        <dbReference type="Proteomes" id="UP000294796"/>
    </source>
</evidence>
<dbReference type="RefSeq" id="WP_133320374.1">
    <property type="nucleotide sequence ID" value="NZ_SMTF01000001.1"/>
</dbReference>
<dbReference type="EMBL" id="SMTF01000001">
    <property type="protein sequence ID" value="TDK28553.1"/>
    <property type="molecule type" value="Genomic_DNA"/>
</dbReference>
<evidence type="ECO:0000313" key="1">
    <source>
        <dbReference type="EMBL" id="TDK28553.1"/>
    </source>
</evidence>
<dbReference type="AlphaFoldDB" id="A0A4R5U4N6"/>
<keyword evidence="2" id="KW-1185">Reference proteome</keyword>
<sequence length="84" mass="9185">MTIKTYTPAEAIQAAQAEGCIEIAAGVHLSSQENIVADQDDWSVEGDQMHDFTKAPYWITTNDGQVQPIYGMDDKDLIDVLANA</sequence>
<accession>A0A4R5U4N6</accession>
<comment type="caution">
    <text evidence="1">The sequence shown here is derived from an EMBL/GenBank/DDBJ whole genome shotgun (WGS) entry which is preliminary data.</text>
</comment>
<name>A0A4R5U4N6_9GAMM</name>
<dbReference type="Proteomes" id="UP000294796">
    <property type="component" value="Unassembled WGS sequence"/>
</dbReference>
<protein>
    <submittedName>
        <fullName evidence="1">Uncharacterized protein</fullName>
    </submittedName>
</protein>
<organism evidence="1 2">
    <name type="scientific">Luteimonas aestuarii</name>
    <dbReference type="NCBI Taxonomy" id="453837"/>
    <lineage>
        <taxon>Bacteria</taxon>
        <taxon>Pseudomonadati</taxon>
        <taxon>Pseudomonadota</taxon>
        <taxon>Gammaproteobacteria</taxon>
        <taxon>Lysobacterales</taxon>
        <taxon>Lysobacteraceae</taxon>
        <taxon>Luteimonas</taxon>
    </lineage>
</organism>
<reference evidence="1 2" key="1">
    <citation type="submission" date="2019-03" db="EMBL/GenBank/DDBJ databases">
        <title>Luteimonas zhaokaii sp.nov., isolated from the rectal contents of Plateau pika in Yushu, Qinghai Province, China.</title>
        <authorList>
            <person name="Zhang G."/>
        </authorList>
    </citation>
    <scope>NUCLEOTIDE SEQUENCE [LARGE SCALE GENOMIC DNA]</scope>
    <source>
        <strain evidence="1 2">B9</strain>
    </source>
</reference>